<organism evidence="2 3">
    <name type="scientific">Crenichthys baileyi</name>
    <name type="common">White River springfish</name>
    <dbReference type="NCBI Taxonomy" id="28760"/>
    <lineage>
        <taxon>Eukaryota</taxon>
        <taxon>Metazoa</taxon>
        <taxon>Chordata</taxon>
        <taxon>Craniata</taxon>
        <taxon>Vertebrata</taxon>
        <taxon>Euteleostomi</taxon>
        <taxon>Actinopterygii</taxon>
        <taxon>Neopterygii</taxon>
        <taxon>Teleostei</taxon>
        <taxon>Neoteleostei</taxon>
        <taxon>Acanthomorphata</taxon>
        <taxon>Ovalentaria</taxon>
        <taxon>Atherinomorphae</taxon>
        <taxon>Cyprinodontiformes</taxon>
        <taxon>Goodeidae</taxon>
        <taxon>Crenichthys</taxon>
    </lineage>
</organism>
<gene>
    <name evidence="2" type="ORF">CRENBAI_010283</name>
</gene>
<name>A0AAV9RD44_9TELE</name>
<keyword evidence="3" id="KW-1185">Reference proteome</keyword>
<dbReference type="EMBL" id="JAHHUM010002037">
    <property type="protein sequence ID" value="KAK5607009.1"/>
    <property type="molecule type" value="Genomic_DNA"/>
</dbReference>
<protein>
    <submittedName>
        <fullName evidence="2">Uncharacterized protein</fullName>
    </submittedName>
</protein>
<comment type="caution">
    <text evidence="2">The sequence shown here is derived from an EMBL/GenBank/DDBJ whole genome shotgun (WGS) entry which is preliminary data.</text>
</comment>
<accession>A0AAV9RD44</accession>
<feature type="compositionally biased region" description="Basic and acidic residues" evidence="1">
    <location>
        <begin position="49"/>
        <end position="58"/>
    </location>
</feature>
<sequence>MDNSRNNETAKKGSFSGTVSARWLDLMVVSVVLWEEWQDCDGGQAGNRATDREAEQKDPTPWWVSEDQTRSGGFRKPLRNRNLRIQEQDSEKETDTANLHTALHGLRPYHPEHARSRLISEAKQGRAWLALGWETVWEYQVL</sequence>
<evidence type="ECO:0000256" key="1">
    <source>
        <dbReference type="SAM" id="MobiDB-lite"/>
    </source>
</evidence>
<dbReference type="Proteomes" id="UP001311232">
    <property type="component" value="Unassembled WGS sequence"/>
</dbReference>
<dbReference type="AlphaFoldDB" id="A0AAV9RD44"/>
<evidence type="ECO:0000313" key="2">
    <source>
        <dbReference type="EMBL" id="KAK5607009.1"/>
    </source>
</evidence>
<evidence type="ECO:0000313" key="3">
    <source>
        <dbReference type="Proteomes" id="UP001311232"/>
    </source>
</evidence>
<feature type="region of interest" description="Disordered" evidence="1">
    <location>
        <begin position="42"/>
        <end position="95"/>
    </location>
</feature>
<reference evidence="2 3" key="1">
    <citation type="submission" date="2021-06" db="EMBL/GenBank/DDBJ databases">
        <authorList>
            <person name="Palmer J.M."/>
        </authorList>
    </citation>
    <scope>NUCLEOTIDE SEQUENCE [LARGE SCALE GENOMIC DNA]</scope>
    <source>
        <strain evidence="2 3">MEX-2019</strain>
        <tissue evidence="2">Muscle</tissue>
    </source>
</reference>
<feature type="compositionally biased region" description="Basic and acidic residues" evidence="1">
    <location>
        <begin position="84"/>
        <end position="95"/>
    </location>
</feature>
<proteinExistence type="predicted"/>